<dbReference type="EMBL" id="JYBP01000003">
    <property type="protein sequence ID" value="KJE26468.1"/>
    <property type="molecule type" value="Genomic_DNA"/>
</dbReference>
<dbReference type="PANTHER" id="PTHR12599:SF0">
    <property type="entry name" value="PTERIN-4-ALPHA-CARBINOLAMINE DEHYDRATASE"/>
    <property type="match status" value="1"/>
</dbReference>
<evidence type="ECO:0000313" key="6">
    <source>
        <dbReference type="Proteomes" id="UP000032522"/>
    </source>
</evidence>
<dbReference type="CDD" id="cd00488">
    <property type="entry name" value="PCD_DCoH"/>
    <property type="match status" value="1"/>
</dbReference>
<reference evidence="5 6" key="1">
    <citation type="submission" date="2015-01" db="EMBL/GenBank/DDBJ databases">
        <authorList>
            <person name="Filippidou S."/>
            <person name="Jeanneret N."/>
            <person name="Russel-Delif L."/>
            <person name="Junier T."/>
            <person name="Wunderlin T."/>
            <person name="Molina V."/>
            <person name="Johnson S.L."/>
            <person name="Davenport K.W."/>
            <person name="Chain P.S."/>
            <person name="Dorador C."/>
            <person name="Junier P."/>
        </authorList>
    </citation>
    <scope>NUCLEOTIDE SEQUENCE [LARGE SCALE GENOMIC DNA]</scope>
    <source>
        <strain evidence="5 6">Et7/4</strain>
    </source>
</reference>
<dbReference type="Pfam" id="PF01329">
    <property type="entry name" value="Pterin_4a"/>
    <property type="match status" value="1"/>
</dbReference>
<comment type="catalytic activity">
    <reaction evidence="1">
        <text>(4aS,6R)-4a-hydroxy-L-erythro-5,6,7,8-tetrahydrobiopterin = (6R)-L-erythro-6,7-dihydrobiopterin + H2O</text>
        <dbReference type="Rhea" id="RHEA:11920"/>
        <dbReference type="ChEBI" id="CHEBI:15377"/>
        <dbReference type="ChEBI" id="CHEBI:15642"/>
        <dbReference type="ChEBI" id="CHEBI:43120"/>
        <dbReference type="EC" id="4.2.1.96"/>
    </reaction>
</comment>
<evidence type="ECO:0000313" key="5">
    <source>
        <dbReference type="EMBL" id="KJE26468.1"/>
    </source>
</evidence>
<sequence length="101" mass="12052">MRLTETEVQALLEEADGWKLADERWIVKKYRFQDYLQGIEFVRRIAVISENVNHHPFISIDYKLITVKLSSWRAKGLTKLDFELAKQYDDVYKQMKQVEGE</sequence>
<evidence type="ECO:0000256" key="4">
    <source>
        <dbReference type="ARBA" id="ARBA00023239"/>
    </source>
</evidence>
<dbReference type="InterPro" id="IPR036428">
    <property type="entry name" value="PCD_sf"/>
</dbReference>
<accession>A0A0D8BQG9</accession>
<dbReference type="RefSeq" id="WP_044731535.1">
    <property type="nucleotide sequence ID" value="NZ_JYBP01000003.1"/>
</dbReference>
<dbReference type="AlphaFoldDB" id="A0A0D8BQG9"/>
<gene>
    <name evidence="5" type="ORF">LG52_1593</name>
</gene>
<dbReference type="Proteomes" id="UP000032522">
    <property type="component" value="Unassembled WGS sequence"/>
</dbReference>
<dbReference type="InterPro" id="IPR001533">
    <property type="entry name" value="Pterin_deHydtase"/>
</dbReference>
<dbReference type="EC" id="4.2.1.96" evidence="3"/>
<evidence type="ECO:0000256" key="2">
    <source>
        <dbReference type="ARBA" id="ARBA00006472"/>
    </source>
</evidence>
<evidence type="ECO:0000256" key="1">
    <source>
        <dbReference type="ARBA" id="ARBA00001554"/>
    </source>
</evidence>
<proteinExistence type="inferred from homology"/>
<dbReference type="Gene3D" id="3.30.1360.20">
    <property type="entry name" value="Transcriptional coactivator/pterin dehydratase"/>
    <property type="match status" value="1"/>
</dbReference>
<protein>
    <recommendedName>
        <fullName evidence="3">4a-hydroxytetrahydrobiopterin dehydratase</fullName>
        <ecNumber evidence="3">4.2.1.96</ecNumber>
    </recommendedName>
</protein>
<dbReference type="SUPFAM" id="SSF55248">
    <property type="entry name" value="PCD-like"/>
    <property type="match status" value="1"/>
</dbReference>
<dbReference type="PATRIC" id="fig|1462.6.peg.1806"/>
<dbReference type="GO" id="GO:0006729">
    <property type="term" value="P:tetrahydrobiopterin biosynthetic process"/>
    <property type="evidence" value="ECO:0007669"/>
    <property type="project" value="InterPro"/>
</dbReference>
<comment type="similarity">
    <text evidence="2">Belongs to the pterin-4-alpha-carbinolamine dehydratase family.</text>
</comment>
<name>A0A0D8BQG9_GEOKU</name>
<dbReference type="GO" id="GO:0008124">
    <property type="term" value="F:4-alpha-hydroxytetrahydrobiopterin dehydratase activity"/>
    <property type="evidence" value="ECO:0007669"/>
    <property type="project" value="UniProtKB-EC"/>
</dbReference>
<dbReference type="NCBIfam" id="NF002017">
    <property type="entry name" value="PRK00823.1-2"/>
    <property type="match status" value="1"/>
</dbReference>
<keyword evidence="4 5" id="KW-0456">Lyase</keyword>
<dbReference type="OrthoDB" id="9800108at2"/>
<comment type="caution">
    <text evidence="5">The sequence shown here is derived from an EMBL/GenBank/DDBJ whole genome shotgun (WGS) entry which is preliminary data.</text>
</comment>
<evidence type="ECO:0000256" key="3">
    <source>
        <dbReference type="ARBA" id="ARBA00013252"/>
    </source>
</evidence>
<organism evidence="5 6">
    <name type="scientific">Geobacillus kaustophilus</name>
    <dbReference type="NCBI Taxonomy" id="1462"/>
    <lineage>
        <taxon>Bacteria</taxon>
        <taxon>Bacillati</taxon>
        <taxon>Bacillota</taxon>
        <taxon>Bacilli</taxon>
        <taxon>Bacillales</taxon>
        <taxon>Anoxybacillaceae</taxon>
        <taxon>Geobacillus</taxon>
        <taxon>Geobacillus thermoleovorans group</taxon>
    </lineage>
</organism>
<dbReference type="PANTHER" id="PTHR12599">
    <property type="entry name" value="PTERIN-4-ALPHA-CARBINOLAMINE DEHYDRATASE"/>
    <property type="match status" value="1"/>
</dbReference>